<evidence type="ECO:0000256" key="7">
    <source>
        <dbReference type="ARBA" id="ARBA00022723"/>
    </source>
</evidence>
<dbReference type="PIRSF" id="PIRSF007828">
    <property type="entry name" value="Dipeptidyl-peptidase_III"/>
    <property type="match status" value="1"/>
</dbReference>
<sequence length="750" mass="83132">MASTSTATTTASSALGDTRFLADQNPPVCSLGIGKAFQDLTKEEKLYSHHLSLASWAGARIIMAQTSPHAEAILDLIIALFSSQKNDAELADLQAMKDKSQVGDKDWEDVLAYSAQVLSNLAHFKSFGGTKFVPRVNVEAFEKVVSAAERKDDVRALWEKTKEEIYALSPVSQLVIGKPSAGHLSNYYPSDPAPSDEQVDEVQNLCDQKGISTLNTRLIKVSDKELVLKLASTGKDLPSSYPAELESQKLGFKVRIEGGDFAASLAKVNQGLLDAAKFAGDDNRSKMLHDYEASFRTGNLEKHKDGSRKWVKDQGPVVESYIGFIESYVDPFGARAEFEAFVAVVNKEVASCNPLQQSKKFGILVDKAPHLIQDLPWGKSFEVDTFQRPDFTALEILSFATGGIPAGINIPNYHDVREQDGFKNVSLVNILAAKAAGEVLTFIAPEEREMYEKWVDRCFEVQVCNHEVSRRDEVEAKVGVVRVREADVCDFFCDFPNKLLGHGTGKLLQQRPDGSLNFDRDNLVNPLTNKPIESWYQPGETYGSRIGPVSSAMEECRAEAVALYLASNREIQEIFEIKEQKDRDDLVYFTFLSMARAGVKALEWYDPVTGRHGQAHMEARHGITNWLMKHGIVSLEKKLDEQGQLVDAFARVNREACLGKGKKVMGDLLLHLQILKSTGDGPGATSFFKKLTTPSRAWIDELRPLVLSSKFPRKIFVQPNTVVGEGGEVELREYEVSLEGVVRSFVERGL</sequence>
<dbReference type="GO" id="GO:0046872">
    <property type="term" value="F:metal ion binding"/>
    <property type="evidence" value="ECO:0007669"/>
    <property type="project" value="UniProtKB-KW"/>
</dbReference>
<dbReference type="GO" id="GO:0005737">
    <property type="term" value="C:cytoplasm"/>
    <property type="evidence" value="ECO:0007669"/>
    <property type="project" value="UniProtKB-SubCell"/>
</dbReference>
<keyword evidence="7 11" id="KW-0479">Metal-binding</keyword>
<keyword evidence="15" id="KW-1185">Reference proteome</keyword>
<name>A0A238FKV5_9BASI</name>
<dbReference type="InterPro" id="IPR039461">
    <property type="entry name" value="Peptidase_M49"/>
</dbReference>
<dbReference type="GO" id="GO:0004177">
    <property type="term" value="F:aminopeptidase activity"/>
    <property type="evidence" value="ECO:0007669"/>
    <property type="project" value="UniProtKB-KW"/>
</dbReference>
<dbReference type="InterPro" id="IPR005317">
    <property type="entry name" value="Dipeptidyl-peptase3"/>
</dbReference>
<evidence type="ECO:0000256" key="1">
    <source>
        <dbReference type="ARBA" id="ARBA00001336"/>
    </source>
</evidence>
<feature type="binding site" evidence="13">
    <location>
        <position position="466"/>
    </location>
    <ligand>
        <name>Zn(2+)</name>
        <dbReference type="ChEBI" id="CHEBI:29105"/>
        <note>catalytic</note>
    </ligand>
</feature>
<keyword evidence="8 11" id="KW-0378">Hydrolase</keyword>
<dbReference type="OrthoDB" id="4694525at2759"/>
<evidence type="ECO:0000256" key="10">
    <source>
        <dbReference type="ARBA" id="ARBA00023049"/>
    </source>
</evidence>
<feature type="active site" evidence="12">
    <location>
        <position position="467"/>
    </location>
</feature>
<accession>A0A238FKV5</accession>
<keyword evidence="10 11" id="KW-0482">Metalloprotease</keyword>
<feature type="binding site" evidence="13">
    <location>
        <position position="502"/>
    </location>
    <ligand>
        <name>Zn(2+)</name>
        <dbReference type="ChEBI" id="CHEBI:29105"/>
        <note>catalytic</note>
    </ligand>
</feature>
<evidence type="ECO:0000256" key="6">
    <source>
        <dbReference type="ARBA" id="ARBA00022670"/>
    </source>
</evidence>
<dbReference type="GO" id="GO:0008235">
    <property type="term" value="F:metalloexopeptidase activity"/>
    <property type="evidence" value="ECO:0007669"/>
    <property type="project" value="InterPro"/>
</dbReference>
<organism evidence="14 15">
    <name type="scientific">Microbotryum intermedium</name>
    <dbReference type="NCBI Taxonomy" id="269621"/>
    <lineage>
        <taxon>Eukaryota</taxon>
        <taxon>Fungi</taxon>
        <taxon>Dikarya</taxon>
        <taxon>Basidiomycota</taxon>
        <taxon>Pucciniomycotina</taxon>
        <taxon>Microbotryomycetes</taxon>
        <taxon>Microbotryales</taxon>
        <taxon>Microbotryaceae</taxon>
        <taxon>Microbotryum</taxon>
    </lineage>
</organism>
<dbReference type="AlphaFoldDB" id="A0A238FKV5"/>
<dbReference type="GO" id="GO:0006508">
    <property type="term" value="P:proteolysis"/>
    <property type="evidence" value="ECO:0007669"/>
    <property type="project" value="UniProtKB-KW"/>
</dbReference>
<dbReference type="PANTHER" id="PTHR23422:SF11">
    <property type="entry name" value="DIPEPTIDYL PEPTIDASE 3"/>
    <property type="match status" value="1"/>
</dbReference>
<dbReference type="STRING" id="269621.A0A238FKV5"/>
<keyword evidence="4 11" id="KW-0031">Aminopeptidase</keyword>
<dbReference type="FunFam" id="3.30.540.30:FF:000001">
    <property type="entry name" value="Dipeptidyl peptidase 3"/>
    <property type="match status" value="1"/>
</dbReference>
<evidence type="ECO:0000256" key="8">
    <source>
        <dbReference type="ARBA" id="ARBA00022801"/>
    </source>
</evidence>
<feature type="binding site" evidence="13">
    <location>
        <position position="555"/>
    </location>
    <ligand>
        <name>Zn(2+)</name>
        <dbReference type="ChEBI" id="CHEBI:29105"/>
        <note>catalytic</note>
    </ligand>
</feature>
<comment type="cofactor">
    <cofactor evidence="11 13">
        <name>Zn(2+)</name>
        <dbReference type="ChEBI" id="CHEBI:29105"/>
    </cofactor>
    <text evidence="11 13">Binds 1 zinc ion per subunit.</text>
</comment>
<keyword evidence="6 11" id="KW-0645">Protease</keyword>
<evidence type="ECO:0000256" key="3">
    <source>
        <dbReference type="ARBA" id="ARBA00010200"/>
    </source>
</evidence>
<dbReference type="Gene3D" id="3.30.540.30">
    <property type="match status" value="3"/>
</dbReference>
<dbReference type="EMBL" id="FMSP01000020">
    <property type="protein sequence ID" value="SCV74412.1"/>
    <property type="molecule type" value="Genomic_DNA"/>
</dbReference>
<protein>
    <recommendedName>
        <fullName evidence="11">Dipeptidyl peptidase 3</fullName>
        <ecNumber evidence="11">3.4.14.4</ecNumber>
    </recommendedName>
    <alternativeName>
        <fullName evidence="11">Dipeptidyl aminopeptidase III</fullName>
    </alternativeName>
    <alternativeName>
        <fullName evidence="11">Dipeptidyl peptidase III</fullName>
    </alternativeName>
</protein>
<keyword evidence="5 11" id="KW-0963">Cytoplasm</keyword>
<dbReference type="GO" id="GO:0008239">
    <property type="term" value="F:dipeptidyl-peptidase activity"/>
    <property type="evidence" value="ECO:0007669"/>
    <property type="project" value="UniProtKB-UniRule"/>
</dbReference>
<evidence type="ECO:0000256" key="13">
    <source>
        <dbReference type="PIRSR" id="PIRSR007828-2"/>
    </source>
</evidence>
<proteinExistence type="inferred from homology"/>
<evidence type="ECO:0000256" key="9">
    <source>
        <dbReference type="ARBA" id="ARBA00022833"/>
    </source>
</evidence>
<dbReference type="Proteomes" id="UP000198372">
    <property type="component" value="Unassembled WGS sequence"/>
</dbReference>
<gene>
    <name evidence="14" type="ORF">BQ2448_6844</name>
</gene>
<evidence type="ECO:0000256" key="12">
    <source>
        <dbReference type="PIRSR" id="PIRSR007828-1"/>
    </source>
</evidence>
<evidence type="ECO:0000313" key="15">
    <source>
        <dbReference type="Proteomes" id="UP000198372"/>
    </source>
</evidence>
<reference evidence="15" key="1">
    <citation type="submission" date="2016-09" db="EMBL/GenBank/DDBJ databases">
        <authorList>
            <person name="Jeantristanb JTB J.-T."/>
            <person name="Ricardo R."/>
        </authorList>
    </citation>
    <scope>NUCLEOTIDE SEQUENCE [LARGE SCALE GENOMIC DNA]</scope>
</reference>
<comment type="subcellular location">
    <subcellularLocation>
        <location evidence="2">Cytoplasm</location>
    </subcellularLocation>
</comment>
<evidence type="ECO:0000256" key="4">
    <source>
        <dbReference type="ARBA" id="ARBA00022438"/>
    </source>
</evidence>
<evidence type="ECO:0000256" key="2">
    <source>
        <dbReference type="ARBA" id="ARBA00004496"/>
    </source>
</evidence>
<dbReference type="Pfam" id="PF03571">
    <property type="entry name" value="Peptidase_M49"/>
    <property type="match status" value="2"/>
</dbReference>
<keyword evidence="9 11" id="KW-0862">Zinc</keyword>
<comment type="catalytic activity">
    <reaction evidence="1 11">
        <text>Release of an N-terminal dipeptide from a peptide comprising four or more residues, with broad specificity. Also acts on dipeptidyl 2-naphthylamides.</text>
        <dbReference type="EC" id="3.4.14.4"/>
    </reaction>
</comment>
<dbReference type="PANTHER" id="PTHR23422">
    <property type="entry name" value="DIPEPTIDYL PEPTIDASE III-RELATED"/>
    <property type="match status" value="1"/>
</dbReference>
<evidence type="ECO:0000256" key="5">
    <source>
        <dbReference type="ARBA" id="ARBA00022490"/>
    </source>
</evidence>
<evidence type="ECO:0000256" key="11">
    <source>
        <dbReference type="PIRNR" id="PIRNR007828"/>
    </source>
</evidence>
<evidence type="ECO:0000313" key="14">
    <source>
        <dbReference type="EMBL" id="SCV74412.1"/>
    </source>
</evidence>
<dbReference type="EC" id="3.4.14.4" evidence="11"/>
<comment type="similarity">
    <text evidence="3 11">Belongs to the peptidase M49 family.</text>
</comment>